<accession>A0ABQ1GW59</accession>
<sequence length="102" mass="11502">MSSIDMPKPAPDQRGQIFTVEDGVVVVEWYSFGEDVAYEFAKQIRLNHVGQTQMSAALGITDVPEPEVLKDILKDRFGSYWAVREFADANAVSYEAKTDMWP</sequence>
<name>A0ABQ1GW59_9SPHN</name>
<evidence type="ECO:0000313" key="1">
    <source>
        <dbReference type="EMBL" id="GGA51527.1"/>
    </source>
</evidence>
<organism evidence="1 2">
    <name type="scientific">Sphingomonas psychrolutea</name>
    <dbReference type="NCBI Taxonomy" id="1259676"/>
    <lineage>
        <taxon>Bacteria</taxon>
        <taxon>Pseudomonadati</taxon>
        <taxon>Pseudomonadota</taxon>
        <taxon>Alphaproteobacteria</taxon>
        <taxon>Sphingomonadales</taxon>
        <taxon>Sphingomonadaceae</taxon>
        <taxon>Sphingomonas</taxon>
    </lineage>
</organism>
<dbReference type="Proteomes" id="UP000618591">
    <property type="component" value="Unassembled WGS sequence"/>
</dbReference>
<dbReference type="EMBL" id="BMDW01000012">
    <property type="protein sequence ID" value="GGA51527.1"/>
    <property type="molecule type" value="Genomic_DNA"/>
</dbReference>
<evidence type="ECO:0000313" key="2">
    <source>
        <dbReference type="Proteomes" id="UP000618591"/>
    </source>
</evidence>
<gene>
    <name evidence="1" type="ORF">GCM10011395_22380</name>
</gene>
<comment type="caution">
    <text evidence="1">The sequence shown here is derived from an EMBL/GenBank/DDBJ whole genome shotgun (WGS) entry which is preliminary data.</text>
</comment>
<dbReference type="RefSeq" id="WP_188447456.1">
    <property type="nucleotide sequence ID" value="NZ_BMDW01000012.1"/>
</dbReference>
<reference evidence="2" key="1">
    <citation type="journal article" date="2019" name="Int. J. Syst. Evol. Microbiol.">
        <title>The Global Catalogue of Microorganisms (GCM) 10K type strain sequencing project: providing services to taxonomists for standard genome sequencing and annotation.</title>
        <authorList>
            <consortium name="The Broad Institute Genomics Platform"/>
            <consortium name="The Broad Institute Genome Sequencing Center for Infectious Disease"/>
            <person name="Wu L."/>
            <person name="Ma J."/>
        </authorList>
    </citation>
    <scope>NUCLEOTIDE SEQUENCE [LARGE SCALE GENOMIC DNA]</scope>
    <source>
        <strain evidence="2">CGMCC 1.10106</strain>
    </source>
</reference>
<protein>
    <submittedName>
        <fullName evidence="1">Uncharacterized protein</fullName>
    </submittedName>
</protein>
<keyword evidence="2" id="KW-1185">Reference proteome</keyword>
<proteinExistence type="predicted"/>